<reference evidence="2" key="1">
    <citation type="submission" date="2021-04" db="EMBL/GenBank/DDBJ databases">
        <authorList>
            <person name="Tunstrom K."/>
        </authorList>
    </citation>
    <scope>NUCLEOTIDE SEQUENCE</scope>
</reference>
<keyword evidence="3" id="KW-1185">Reference proteome</keyword>
<dbReference type="GO" id="GO:0003677">
    <property type="term" value="F:DNA binding"/>
    <property type="evidence" value="ECO:0007669"/>
    <property type="project" value="TreeGrafter"/>
</dbReference>
<accession>A0A8S3WC01</accession>
<dbReference type="OrthoDB" id="125347at2759"/>
<dbReference type="InterPro" id="IPR050863">
    <property type="entry name" value="CenT-Element_Derived"/>
</dbReference>
<protein>
    <submittedName>
        <fullName evidence="2">(apollo) hypothetical protein</fullName>
    </submittedName>
</protein>
<proteinExistence type="predicted"/>
<dbReference type="PANTHER" id="PTHR19303:SF73">
    <property type="entry name" value="PROTEIN PDC2"/>
    <property type="match status" value="1"/>
</dbReference>
<feature type="domain" description="DDE-1" evidence="1">
    <location>
        <begin position="30"/>
        <end position="135"/>
    </location>
</feature>
<gene>
    <name evidence="2" type="ORF">PAPOLLO_LOCUS4610</name>
</gene>
<sequence length="166" mass="19384">MDETGLFFNLLPDRTLRVKGEKCRGGTRSKQRLTVVLTCNSDGSHKLKPWVIGKSEKPHCFSRNRVDVNLLPCKYTFHENSWVDSKPFRTWITEFNKEMAKKNRHVLLTMDNFSGHNIKELNFSKFKVNSFLQIIQVDSNRWTKESSKSSSRVIRTMQKMIIFALA</sequence>
<evidence type="ECO:0000313" key="2">
    <source>
        <dbReference type="EMBL" id="CAG4952456.1"/>
    </source>
</evidence>
<dbReference type="PANTHER" id="PTHR19303">
    <property type="entry name" value="TRANSPOSON"/>
    <property type="match status" value="1"/>
</dbReference>
<dbReference type="Proteomes" id="UP000691718">
    <property type="component" value="Unassembled WGS sequence"/>
</dbReference>
<evidence type="ECO:0000313" key="3">
    <source>
        <dbReference type="Proteomes" id="UP000691718"/>
    </source>
</evidence>
<organism evidence="2 3">
    <name type="scientific">Parnassius apollo</name>
    <name type="common">Apollo butterfly</name>
    <name type="synonym">Papilio apollo</name>
    <dbReference type="NCBI Taxonomy" id="110799"/>
    <lineage>
        <taxon>Eukaryota</taxon>
        <taxon>Metazoa</taxon>
        <taxon>Ecdysozoa</taxon>
        <taxon>Arthropoda</taxon>
        <taxon>Hexapoda</taxon>
        <taxon>Insecta</taxon>
        <taxon>Pterygota</taxon>
        <taxon>Neoptera</taxon>
        <taxon>Endopterygota</taxon>
        <taxon>Lepidoptera</taxon>
        <taxon>Glossata</taxon>
        <taxon>Ditrysia</taxon>
        <taxon>Papilionoidea</taxon>
        <taxon>Papilionidae</taxon>
        <taxon>Parnassiinae</taxon>
        <taxon>Parnassini</taxon>
        <taxon>Parnassius</taxon>
        <taxon>Parnassius</taxon>
    </lineage>
</organism>
<comment type="caution">
    <text evidence="2">The sequence shown here is derived from an EMBL/GenBank/DDBJ whole genome shotgun (WGS) entry which is preliminary data.</text>
</comment>
<evidence type="ECO:0000259" key="1">
    <source>
        <dbReference type="Pfam" id="PF03184"/>
    </source>
</evidence>
<dbReference type="AlphaFoldDB" id="A0A8S3WC01"/>
<dbReference type="Pfam" id="PF03184">
    <property type="entry name" value="DDE_1"/>
    <property type="match status" value="1"/>
</dbReference>
<dbReference type="GO" id="GO:0005634">
    <property type="term" value="C:nucleus"/>
    <property type="evidence" value="ECO:0007669"/>
    <property type="project" value="TreeGrafter"/>
</dbReference>
<name>A0A8S3WC01_PARAO</name>
<dbReference type="InterPro" id="IPR004875">
    <property type="entry name" value="DDE_SF_endonuclease_dom"/>
</dbReference>
<dbReference type="EMBL" id="CAJQZP010000287">
    <property type="protein sequence ID" value="CAG4952456.1"/>
    <property type="molecule type" value="Genomic_DNA"/>
</dbReference>